<reference evidence="3 4" key="1">
    <citation type="journal article" date="2015" name="Plant Cell">
        <title>Oil accumulation by the oleaginous diatom Fistulifera solaris as revealed by the genome and transcriptome.</title>
        <authorList>
            <person name="Tanaka T."/>
            <person name="Maeda Y."/>
            <person name="Veluchamy A."/>
            <person name="Tanaka M."/>
            <person name="Abida H."/>
            <person name="Marechal E."/>
            <person name="Bowler C."/>
            <person name="Muto M."/>
            <person name="Sunaga Y."/>
            <person name="Tanaka M."/>
            <person name="Yoshino T."/>
            <person name="Taniguchi T."/>
            <person name="Fukuda Y."/>
            <person name="Nemoto M."/>
            <person name="Matsumoto M."/>
            <person name="Wong P.S."/>
            <person name="Aburatani S."/>
            <person name="Fujibuchi W."/>
        </authorList>
    </citation>
    <scope>NUCLEOTIDE SEQUENCE [LARGE SCALE GENOMIC DNA]</scope>
    <source>
        <strain evidence="3 4">JPCC DA0580</strain>
    </source>
</reference>
<keyword evidence="2" id="KW-0732">Signal</keyword>
<dbReference type="Proteomes" id="UP000198406">
    <property type="component" value="Unassembled WGS sequence"/>
</dbReference>
<feature type="signal peptide" evidence="2">
    <location>
        <begin position="1"/>
        <end position="18"/>
    </location>
</feature>
<organism evidence="3 4">
    <name type="scientific">Fistulifera solaris</name>
    <name type="common">Oleaginous diatom</name>
    <dbReference type="NCBI Taxonomy" id="1519565"/>
    <lineage>
        <taxon>Eukaryota</taxon>
        <taxon>Sar</taxon>
        <taxon>Stramenopiles</taxon>
        <taxon>Ochrophyta</taxon>
        <taxon>Bacillariophyta</taxon>
        <taxon>Bacillariophyceae</taxon>
        <taxon>Bacillariophycidae</taxon>
        <taxon>Naviculales</taxon>
        <taxon>Naviculaceae</taxon>
        <taxon>Fistulifera</taxon>
    </lineage>
</organism>
<accession>A0A1Z5JFJ2</accession>
<keyword evidence="4" id="KW-1185">Reference proteome</keyword>
<feature type="chain" id="PRO_5012532094" evidence="2">
    <location>
        <begin position="19"/>
        <end position="554"/>
    </location>
</feature>
<dbReference type="OrthoDB" id="38437at2759"/>
<dbReference type="AlphaFoldDB" id="A0A1Z5JFJ2"/>
<feature type="region of interest" description="Disordered" evidence="1">
    <location>
        <begin position="68"/>
        <end position="89"/>
    </location>
</feature>
<gene>
    <name evidence="3" type="ORF">FisN_24Hh104</name>
</gene>
<evidence type="ECO:0000256" key="2">
    <source>
        <dbReference type="SAM" id="SignalP"/>
    </source>
</evidence>
<dbReference type="InParanoid" id="A0A1Z5JFJ2"/>
<protein>
    <submittedName>
        <fullName evidence="3">Uncharacterized protein</fullName>
    </submittedName>
</protein>
<feature type="compositionally biased region" description="Basic and acidic residues" evidence="1">
    <location>
        <begin position="73"/>
        <end position="89"/>
    </location>
</feature>
<evidence type="ECO:0000313" key="4">
    <source>
        <dbReference type="Proteomes" id="UP000198406"/>
    </source>
</evidence>
<sequence length="554" mass="62622">MKPLAFLFWLQLSTCASAFQSLPFTQSSTLHSTVLFLAKRRQTKQNREIEKSRPKSFYDKIDAKSATAELTEEERAREERARAAQERMEKRPTISTLIVDEESGTEIVAQGQNVMDVVTRKAVQLSPRGPDYRLAQLFPGVPPEIRQKYRYANWSTIEVPEMVEALRAACSTRDGNIPPHPSVTNKGIDFVLANRDRLGSRMKQTLGRLTMRAASQGNIEKMKQNQMLWKNYLTLENHISAPFRQMMMDAEGRIGPNFGNLDLKSYANGDLYERCANYLVLKGMVAHWEKKVVDADANEKTVQTRENYIRTISRGDPRRYLPDPPILFTLKECTQVCYMAQQMTKAFVDTPELFQDLPPEVRFVEAALNIQGGTPLRQFMLEEFCPAEGIGGAGLREGVRRLRAQMENMQIDPYGDLTRLLEKLEAAMAVGTEDERDPYLPYFKNDGPGSFQTYTFNHEKLSLVRFLDNQYNNVENVATKPQAMGLGDLFNFGGSLPTAPSSPSPSADSYKVPEARAIGRPHELGWLDLLNQKPEGEKLQLGKVPAGRIIPDDE</sequence>
<name>A0A1Z5JFJ2_FISSO</name>
<dbReference type="EMBL" id="BDSP01000052">
    <property type="protein sequence ID" value="GAX12528.1"/>
    <property type="molecule type" value="Genomic_DNA"/>
</dbReference>
<proteinExistence type="predicted"/>
<evidence type="ECO:0000256" key="1">
    <source>
        <dbReference type="SAM" id="MobiDB-lite"/>
    </source>
</evidence>
<comment type="caution">
    <text evidence="3">The sequence shown here is derived from an EMBL/GenBank/DDBJ whole genome shotgun (WGS) entry which is preliminary data.</text>
</comment>
<evidence type="ECO:0000313" key="3">
    <source>
        <dbReference type="EMBL" id="GAX12528.1"/>
    </source>
</evidence>